<dbReference type="GO" id="GO:0016740">
    <property type="term" value="F:transferase activity"/>
    <property type="evidence" value="ECO:0007669"/>
    <property type="project" value="UniProtKB-KW"/>
</dbReference>
<comment type="caution">
    <text evidence="6">The sequence shown here is derived from an EMBL/GenBank/DDBJ whole genome shotgun (WGS) entry which is preliminary data.</text>
</comment>
<keyword evidence="4" id="KW-0812">Transmembrane</keyword>
<keyword evidence="3 6" id="KW-0808">Transferase</keyword>
<comment type="similarity">
    <text evidence="1">Belongs to the glycosyltransferase 2 family.</text>
</comment>
<keyword evidence="7" id="KW-1185">Reference proteome</keyword>
<evidence type="ECO:0000256" key="2">
    <source>
        <dbReference type="ARBA" id="ARBA00022676"/>
    </source>
</evidence>
<dbReference type="RefSeq" id="WP_285722313.1">
    <property type="nucleotide sequence ID" value="NZ_BSDD01000001.1"/>
</dbReference>
<keyword evidence="4" id="KW-0472">Membrane</keyword>
<evidence type="ECO:0000313" key="6">
    <source>
        <dbReference type="EMBL" id="GLH68729.1"/>
    </source>
</evidence>
<reference evidence="6 7" key="1">
    <citation type="journal article" date="2023" name="Antonie Van Leeuwenhoek">
        <title>Mesoterricola silvestris gen. nov., sp. nov., Mesoterricola sediminis sp. nov., Geothrix oryzae sp. nov., Geothrix edaphica sp. nov., Geothrix rubra sp. nov., and Geothrix limicola sp. nov., six novel members of Acidobacteriota isolated from soils.</title>
        <authorList>
            <person name="Itoh H."/>
            <person name="Sugisawa Y."/>
            <person name="Mise K."/>
            <person name="Xu Z."/>
            <person name="Kuniyasu M."/>
            <person name="Ushijima N."/>
            <person name="Kawano K."/>
            <person name="Kobayashi E."/>
            <person name="Shiratori Y."/>
            <person name="Masuda Y."/>
            <person name="Senoo K."/>
        </authorList>
    </citation>
    <scope>NUCLEOTIDE SEQUENCE [LARGE SCALE GENOMIC DNA]</scope>
    <source>
        <strain evidence="6 7">Red803</strain>
    </source>
</reference>
<name>A0ABQ5Q2X9_9BACT</name>
<dbReference type="SUPFAM" id="SSF53448">
    <property type="entry name" value="Nucleotide-diphospho-sugar transferases"/>
    <property type="match status" value="1"/>
</dbReference>
<dbReference type="PANTHER" id="PTHR43179:SF12">
    <property type="entry name" value="GALACTOFURANOSYLTRANSFERASE GLFT2"/>
    <property type="match status" value="1"/>
</dbReference>
<accession>A0ABQ5Q2X9</accession>
<keyword evidence="2" id="KW-0328">Glycosyltransferase</keyword>
<sequence length="319" mass="36170">MSRIPHVGIVTVTYNSGSVIGPFLRSVEAQSHGNRTLYIIDNASKDDTLDRIGLPEDPRIVLVRNPTNRGIAAGNNQGIQLAHRDQCSHVLLLNNDTEFGPDLLSGLLESMDTHDCDIIAPKMYFFDRPDRLWYAGGGFMRHHGFTTFSFGQGEVDRGQYDAARVVEFCPTCCSLVRMSVFETIGLMDETYFVYWDDIDFLYRALAAGLVTRYEPGLRLWHKVSSLTGGKQSDFSLYYGARNKVYFLFKNRPFPEFLIYNLANYFYMVMLTVSGSIPWSHFRTRQRGFLDGFRMAFALHAPSGAPRPLDRSRLEAPGQT</sequence>
<evidence type="ECO:0000259" key="5">
    <source>
        <dbReference type="Pfam" id="PF00535"/>
    </source>
</evidence>
<gene>
    <name evidence="6" type="ORF">GETHPA_02620</name>
</gene>
<keyword evidence="4" id="KW-1133">Transmembrane helix</keyword>
<protein>
    <submittedName>
        <fullName evidence="6">Glycosyl transferase family 2</fullName>
    </submittedName>
</protein>
<feature type="transmembrane region" description="Helical" evidence="4">
    <location>
        <begin position="256"/>
        <end position="276"/>
    </location>
</feature>
<dbReference type="InterPro" id="IPR001173">
    <property type="entry name" value="Glyco_trans_2-like"/>
</dbReference>
<evidence type="ECO:0000256" key="3">
    <source>
        <dbReference type="ARBA" id="ARBA00022679"/>
    </source>
</evidence>
<organism evidence="6 7">
    <name type="scientific">Geothrix rubra</name>
    <dbReference type="NCBI Taxonomy" id="2927977"/>
    <lineage>
        <taxon>Bacteria</taxon>
        <taxon>Pseudomonadati</taxon>
        <taxon>Acidobacteriota</taxon>
        <taxon>Holophagae</taxon>
        <taxon>Holophagales</taxon>
        <taxon>Holophagaceae</taxon>
        <taxon>Geothrix</taxon>
    </lineage>
</organism>
<dbReference type="PANTHER" id="PTHR43179">
    <property type="entry name" value="RHAMNOSYLTRANSFERASE WBBL"/>
    <property type="match status" value="1"/>
</dbReference>
<dbReference type="Proteomes" id="UP001165089">
    <property type="component" value="Unassembled WGS sequence"/>
</dbReference>
<dbReference type="EMBL" id="BSDD01000001">
    <property type="protein sequence ID" value="GLH68729.1"/>
    <property type="molecule type" value="Genomic_DNA"/>
</dbReference>
<feature type="domain" description="Glycosyltransferase 2-like" evidence="5">
    <location>
        <begin position="9"/>
        <end position="184"/>
    </location>
</feature>
<dbReference type="Gene3D" id="3.90.550.10">
    <property type="entry name" value="Spore Coat Polysaccharide Biosynthesis Protein SpsA, Chain A"/>
    <property type="match status" value="1"/>
</dbReference>
<evidence type="ECO:0000256" key="1">
    <source>
        <dbReference type="ARBA" id="ARBA00006739"/>
    </source>
</evidence>
<proteinExistence type="inferred from homology"/>
<evidence type="ECO:0000313" key="7">
    <source>
        <dbReference type="Proteomes" id="UP001165089"/>
    </source>
</evidence>
<dbReference type="InterPro" id="IPR029044">
    <property type="entry name" value="Nucleotide-diphossugar_trans"/>
</dbReference>
<dbReference type="Pfam" id="PF00535">
    <property type="entry name" value="Glycos_transf_2"/>
    <property type="match status" value="1"/>
</dbReference>
<evidence type="ECO:0000256" key="4">
    <source>
        <dbReference type="SAM" id="Phobius"/>
    </source>
</evidence>
<dbReference type="CDD" id="cd04186">
    <property type="entry name" value="GT_2_like_c"/>
    <property type="match status" value="1"/>
</dbReference>